<dbReference type="RefSeq" id="WP_203807006.1">
    <property type="nucleotide sequence ID" value="NZ_BAAAQE010000105.1"/>
</dbReference>
<evidence type="ECO:0000259" key="1">
    <source>
        <dbReference type="PROSITE" id="PS51186"/>
    </source>
</evidence>
<keyword evidence="3" id="KW-1185">Reference proteome</keyword>
<dbReference type="InterPro" id="IPR051531">
    <property type="entry name" value="N-acetyltransferase"/>
</dbReference>
<accession>A0ABQ3XNV7</accession>
<dbReference type="InterPro" id="IPR000182">
    <property type="entry name" value="GNAT_dom"/>
</dbReference>
<dbReference type="Pfam" id="PF13302">
    <property type="entry name" value="Acetyltransf_3"/>
    <property type="match status" value="1"/>
</dbReference>
<evidence type="ECO:0000313" key="2">
    <source>
        <dbReference type="EMBL" id="GID60204.1"/>
    </source>
</evidence>
<sequence>MEIVTARLLLREFRLDDEAEVHAFAADPQVTRHTAWGPLTPSETAAEVRASVAAASVRPRIRYGLAVTDRATGAVAGSIELRVVSDRHRRATLDFAFGRPAWGRGYATEAAHALVGYGFATLDLRKVTATCSPDNLGSHRVLTKIGMRQEGYLHDHILVRDTWQDRLLFGLVSPDAATALDQAG</sequence>
<dbReference type="Gene3D" id="3.40.630.30">
    <property type="match status" value="1"/>
</dbReference>
<dbReference type="EMBL" id="BOMG01000105">
    <property type="protein sequence ID" value="GID60204.1"/>
    <property type="molecule type" value="Genomic_DNA"/>
</dbReference>
<organism evidence="2 3">
    <name type="scientific">Actinoplanes couchii</name>
    <dbReference type="NCBI Taxonomy" id="403638"/>
    <lineage>
        <taxon>Bacteria</taxon>
        <taxon>Bacillati</taxon>
        <taxon>Actinomycetota</taxon>
        <taxon>Actinomycetes</taxon>
        <taxon>Micromonosporales</taxon>
        <taxon>Micromonosporaceae</taxon>
        <taxon>Actinoplanes</taxon>
    </lineage>
</organism>
<proteinExistence type="predicted"/>
<dbReference type="PANTHER" id="PTHR43792">
    <property type="entry name" value="GNAT FAMILY, PUTATIVE (AFU_ORTHOLOGUE AFUA_3G00765)-RELATED-RELATED"/>
    <property type="match status" value="1"/>
</dbReference>
<gene>
    <name evidence="2" type="ORF">Aco03nite_086080</name>
</gene>
<protein>
    <submittedName>
        <fullName evidence="2">N-acetyltransferase</fullName>
    </submittedName>
</protein>
<dbReference type="InterPro" id="IPR016181">
    <property type="entry name" value="Acyl_CoA_acyltransferase"/>
</dbReference>
<reference evidence="2 3" key="1">
    <citation type="submission" date="2021-01" db="EMBL/GenBank/DDBJ databases">
        <title>Whole genome shotgun sequence of Actinoplanes couchii NBRC 106145.</title>
        <authorList>
            <person name="Komaki H."/>
            <person name="Tamura T."/>
        </authorList>
    </citation>
    <scope>NUCLEOTIDE SEQUENCE [LARGE SCALE GENOMIC DNA]</scope>
    <source>
        <strain evidence="2 3">NBRC 106145</strain>
    </source>
</reference>
<feature type="domain" description="N-acetyltransferase" evidence="1">
    <location>
        <begin position="8"/>
        <end position="170"/>
    </location>
</feature>
<dbReference type="Proteomes" id="UP000612282">
    <property type="component" value="Unassembled WGS sequence"/>
</dbReference>
<name>A0ABQ3XNV7_9ACTN</name>
<dbReference type="SUPFAM" id="SSF55729">
    <property type="entry name" value="Acyl-CoA N-acyltransferases (Nat)"/>
    <property type="match status" value="1"/>
</dbReference>
<evidence type="ECO:0000313" key="3">
    <source>
        <dbReference type="Proteomes" id="UP000612282"/>
    </source>
</evidence>
<dbReference type="PROSITE" id="PS51186">
    <property type="entry name" value="GNAT"/>
    <property type="match status" value="1"/>
</dbReference>
<comment type="caution">
    <text evidence="2">The sequence shown here is derived from an EMBL/GenBank/DDBJ whole genome shotgun (WGS) entry which is preliminary data.</text>
</comment>